<dbReference type="EMBL" id="BAAANY010000014">
    <property type="protein sequence ID" value="GAA1686656.1"/>
    <property type="molecule type" value="Genomic_DNA"/>
</dbReference>
<feature type="transmembrane region" description="Helical" evidence="1">
    <location>
        <begin position="12"/>
        <end position="33"/>
    </location>
</feature>
<name>A0ABP4TE78_9ACTN</name>
<reference evidence="3" key="1">
    <citation type="journal article" date="2019" name="Int. J. Syst. Evol. Microbiol.">
        <title>The Global Catalogue of Microorganisms (GCM) 10K type strain sequencing project: providing services to taxonomists for standard genome sequencing and annotation.</title>
        <authorList>
            <consortium name="The Broad Institute Genomics Platform"/>
            <consortium name="The Broad Institute Genome Sequencing Center for Infectious Disease"/>
            <person name="Wu L."/>
            <person name="Ma J."/>
        </authorList>
    </citation>
    <scope>NUCLEOTIDE SEQUENCE [LARGE SCALE GENOMIC DNA]</scope>
    <source>
        <strain evidence="3">JCM 14718</strain>
    </source>
</reference>
<proteinExistence type="predicted"/>
<evidence type="ECO:0008006" key="4">
    <source>
        <dbReference type="Google" id="ProtNLM"/>
    </source>
</evidence>
<dbReference type="RefSeq" id="WP_344311769.1">
    <property type="nucleotide sequence ID" value="NZ_BAAANY010000014.1"/>
</dbReference>
<evidence type="ECO:0000313" key="3">
    <source>
        <dbReference type="Proteomes" id="UP001500618"/>
    </source>
</evidence>
<keyword evidence="3" id="KW-1185">Reference proteome</keyword>
<sequence length="151" mass="16026">MRSVRSDDGSTIVEFVFLGIVILVPLMYVVLLASDLQRNAFGVTEAARQAGRAYATADDEGSARRRADYAMGLALADQGLSTDGAELRFVAAGADCQGPEVTPTLAPGSQFAVCVVRIFRLPAVPSFVDGGNNTVTGIFVVRIDQFRGTPR</sequence>
<organism evidence="2 3">
    <name type="scientific">Fodinicola feengrottensis</name>
    <dbReference type="NCBI Taxonomy" id="435914"/>
    <lineage>
        <taxon>Bacteria</taxon>
        <taxon>Bacillati</taxon>
        <taxon>Actinomycetota</taxon>
        <taxon>Actinomycetes</taxon>
        <taxon>Mycobacteriales</taxon>
        <taxon>Fodinicola</taxon>
    </lineage>
</organism>
<protein>
    <recommendedName>
        <fullName evidence="4">Pilus assembly protein</fullName>
    </recommendedName>
</protein>
<accession>A0ABP4TE78</accession>
<keyword evidence="1" id="KW-1133">Transmembrane helix</keyword>
<keyword evidence="1" id="KW-0812">Transmembrane</keyword>
<evidence type="ECO:0000256" key="1">
    <source>
        <dbReference type="SAM" id="Phobius"/>
    </source>
</evidence>
<gene>
    <name evidence="2" type="ORF">GCM10009765_40210</name>
</gene>
<comment type="caution">
    <text evidence="2">The sequence shown here is derived from an EMBL/GenBank/DDBJ whole genome shotgun (WGS) entry which is preliminary data.</text>
</comment>
<evidence type="ECO:0000313" key="2">
    <source>
        <dbReference type="EMBL" id="GAA1686656.1"/>
    </source>
</evidence>
<keyword evidence="1" id="KW-0472">Membrane</keyword>
<dbReference type="Proteomes" id="UP001500618">
    <property type="component" value="Unassembled WGS sequence"/>
</dbReference>